<organism evidence="3 4">
    <name type="scientific">Microbulbifer epialgicus</name>
    <dbReference type="NCBI Taxonomy" id="393907"/>
    <lineage>
        <taxon>Bacteria</taxon>
        <taxon>Pseudomonadati</taxon>
        <taxon>Pseudomonadota</taxon>
        <taxon>Gammaproteobacteria</taxon>
        <taxon>Cellvibrionales</taxon>
        <taxon>Microbulbiferaceae</taxon>
        <taxon>Microbulbifer</taxon>
    </lineage>
</organism>
<dbReference type="Pfam" id="PF01734">
    <property type="entry name" value="Patatin"/>
    <property type="match status" value="1"/>
</dbReference>
<feature type="domain" description="PNPLA" evidence="2">
    <location>
        <begin position="5"/>
        <end position="206"/>
    </location>
</feature>
<dbReference type="Proteomes" id="UP001569428">
    <property type="component" value="Unassembled WGS sequence"/>
</dbReference>
<dbReference type="InterPro" id="IPR002641">
    <property type="entry name" value="PNPLA_dom"/>
</dbReference>
<dbReference type="RefSeq" id="WP_371840482.1">
    <property type="nucleotide sequence ID" value="NZ_JBGMEK010000053.1"/>
</dbReference>
<dbReference type="InterPro" id="IPR016035">
    <property type="entry name" value="Acyl_Trfase/lysoPLipase"/>
</dbReference>
<evidence type="ECO:0000259" key="2">
    <source>
        <dbReference type="Pfam" id="PF01734"/>
    </source>
</evidence>
<dbReference type="EMBL" id="JBGMEK010000053">
    <property type="protein sequence ID" value="MFA0812762.1"/>
    <property type="molecule type" value="Genomic_DNA"/>
</dbReference>
<reference evidence="3 4" key="1">
    <citation type="submission" date="2024-08" db="EMBL/GenBank/DDBJ databases">
        <authorList>
            <person name="Ishaq N."/>
        </authorList>
    </citation>
    <scope>NUCLEOTIDE SEQUENCE [LARGE SCALE GENOMIC DNA]</scope>
    <source>
        <strain evidence="3 4">DSM 18651</strain>
    </source>
</reference>
<evidence type="ECO:0000313" key="3">
    <source>
        <dbReference type="EMBL" id="MFA0812762.1"/>
    </source>
</evidence>
<keyword evidence="4" id="KW-1185">Reference proteome</keyword>
<proteinExistence type="predicted"/>
<sequence length="291" mass="32247">MFEQMVFGGGGGRCIWQLGFILAVRQEIRLTPSVVCAASAGAMVAGVMLMERCEEAVDYFHRACLENPGNIIWKNLIRQEPVFPHFAIYKKGVHDLFCRGFDRLRASADLRVGVIHPPTWLPPSLALATGVATYHIDKRLISSLHPTFAFRLGFRQVFYRARDCKNISELEHLFLSSCCNPPFSPRLYLNGKDVLDGGAVGRAPVAGLDSSNGRVLVLDTGCFPGYPRCFSLRKGDQLRTYVQPSRRLPIGVWNFSDPQILLSTLEIGLADGRAFLEELSAEGISVFDPGE</sequence>
<dbReference type="Gene3D" id="3.40.1090.10">
    <property type="entry name" value="Cytosolic phospholipase A2 catalytic domain"/>
    <property type="match status" value="1"/>
</dbReference>
<dbReference type="SUPFAM" id="SSF52151">
    <property type="entry name" value="FabD/lysophospholipase-like"/>
    <property type="match status" value="1"/>
</dbReference>
<protein>
    <submittedName>
        <fullName evidence="3">Patatin-like phospholipase family protein</fullName>
    </submittedName>
</protein>
<gene>
    <name evidence="3" type="ORF">ACCI49_17755</name>
</gene>
<evidence type="ECO:0000313" key="4">
    <source>
        <dbReference type="Proteomes" id="UP001569428"/>
    </source>
</evidence>
<accession>A0ABV4P451</accession>
<evidence type="ECO:0000256" key="1">
    <source>
        <dbReference type="ARBA" id="ARBA00023098"/>
    </source>
</evidence>
<name>A0ABV4P451_9GAMM</name>
<comment type="caution">
    <text evidence="3">The sequence shown here is derived from an EMBL/GenBank/DDBJ whole genome shotgun (WGS) entry which is preliminary data.</text>
</comment>
<keyword evidence="1" id="KW-0443">Lipid metabolism</keyword>